<dbReference type="HAMAP" id="MF_03057">
    <property type="entry name" value="SDHAF2"/>
    <property type="match status" value="1"/>
</dbReference>
<dbReference type="PANTHER" id="PTHR12469">
    <property type="entry name" value="PROTEIN EMI5 HOMOLOG, MITOCHONDRIAL"/>
    <property type="match status" value="1"/>
</dbReference>
<evidence type="ECO:0000256" key="5">
    <source>
        <dbReference type="SAM" id="MobiDB-lite"/>
    </source>
</evidence>
<evidence type="ECO:0000256" key="2">
    <source>
        <dbReference type="ARBA" id="ARBA00023128"/>
    </source>
</evidence>
<name>A0A507QWU5_MONPU</name>
<dbReference type="OrthoDB" id="284292at2759"/>
<evidence type="ECO:0000256" key="1">
    <source>
        <dbReference type="ARBA" id="ARBA00004305"/>
    </source>
</evidence>
<dbReference type="GO" id="GO:0006099">
    <property type="term" value="P:tricarboxylic acid cycle"/>
    <property type="evidence" value="ECO:0007669"/>
    <property type="project" value="TreeGrafter"/>
</dbReference>
<proteinExistence type="inferred from homology"/>
<comment type="function">
    <text evidence="4">Plays an essential role in the assembly of succinate dehydrogenase (SDH), an enzyme complex (also referred to as respiratory complex II) that is a component of both the tricarboxylic acid (TCA) cycle and the mitochondrial electron transport chain, and which couples the oxidation of succinate to fumarate with the reduction of ubiquinone (coenzyme Q) to ubiquinol. Required for flavinylation (covalent attachment of FAD) of the flavoprotein subunit of the SDH catalytic dimer.</text>
</comment>
<evidence type="ECO:0000256" key="3">
    <source>
        <dbReference type="ARBA" id="ARBA00023186"/>
    </source>
</evidence>
<dbReference type="FunFam" id="1.10.150.250:FF:000002">
    <property type="entry name" value="Succinate dehydrogenase assembly factor 2, mitochondrial"/>
    <property type="match status" value="1"/>
</dbReference>
<comment type="similarity">
    <text evidence="4">Belongs to the SDHAF2 family.</text>
</comment>
<evidence type="ECO:0000313" key="6">
    <source>
        <dbReference type="EMBL" id="TQB74106.1"/>
    </source>
</evidence>
<organism evidence="6 7">
    <name type="scientific">Monascus purpureus</name>
    <name type="common">Red mold</name>
    <name type="synonym">Monascus anka</name>
    <dbReference type="NCBI Taxonomy" id="5098"/>
    <lineage>
        <taxon>Eukaryota</taxon>
        <taxon>Fungi</taxon>
        <taxon>Dikarya</taxon>
        <taxon>Ascomycota</taxon>
        <taxon>Pezizomycotina</taxon>
        <taxon>Eurotiomycetes</taxon>
        <taxon>Eurotiomycetidae</taxon>
        <taxon>Eurotiales</taxon>
        <taxon>Aspergillaceae</taxon>
        <taxon>Monascus</taxon>
    </lineage>
</organism>
<keyword evidence="2 4" id="KW-0496">Mitochondrion</keyword>
<evidence type="ECO:0000313" key="7">
    <source>
        <dbReference type="Proteomes" id="UP000319663"/>
    </source>
</evidence>
<reference evidence="6 7" key="1">
    <citation type="submission" date="2019-06" db="EMBL/GenBank/DDBJ databases">
        <title>Wine fermentation using esterase from Monascus purpureus.</title>
        <authorList>
            <person name="Geng C."/>
            <person name="Zhang Y."/>
        </authorList>
    </citation>
    <scope>NUCLEOTIDE SEQUENCE [LARGE SCALE GENOMIC DNA]</scope>
    <source>
        <strain evidence="6">HQ1</strain>
    </source>
</reference>
<dbReference type="GO" id="GO:0006121">
    <property type="term" value="P:mitochondrial electron transport, succinate to ubiquinone"/>
    <property type="evidence" value="ECO:0007669"/>
    <property type="project" value="UniProtKB-UniRule"/>
</dbReference>
<dbReference type="STRING" id="5098.A0A507QWU5"/>
<dbReference type="InterPro" id="IPR036714">
    <property type="entry name" value="SDH_sf"/>
</dbReference>
<keyword evidence="7" id="KW-1185">Reference proteome</keyword>
<dbReference type="AlphaFoldDB" id="A0A507QWU5"/>
<dbReference type="GO" id="GO:0005759">
    <property type="term" value="C:mitochondrial matrix"/>
    <property type="evidence" value="ECO:0007669"/>
    <property type="project" value="UniProtKB-SubCell"/>
</dbReference>
<evidence type="ECO:0000256" key="4">
    <source>
        <dbReference type="HAMAP-Rule" id="MF_03057"/>
    </source>
</evidence>
<feature type="compositionally biased region" description="Polar residues" evidence="5">
    <location>
        <begin position="61"/>
        <end position="70"/>
    </location>
</feature>
<dbReference type="InterPro" id="IPR005631">
    <property type="entry name" value="SDH"/>
</dbReference>
<feature type="region of interest" description="Disordered" evidence="5">
    <location>
        <begin position="14"/>
        <end position="88"/>
    </location>
</feature>
<dbReference type="GO" id="GO:0034553">
    <property type="term" value="P:mitochondrial respiratory chain complex II assembly"/>
    <property type="evidence" value="ECO:0007669"/>
    <property type="project" value="TreeGrafter"/>
</dbReference>
<dbReference type="Proteomes" id="UP000319663">
    <property type="component" value="Unassembled WGS sequence"/>
</dbReference>
<comment type="subunit">
    <text evidence="4">Interacts with the flavoprotein subunit within the SDH catalytic dimer.</text>
</comment>
<dbReference type="InterPro" id="IPR028882">
    <property type="entry name" value="SDHAF2"/>
</dbReference>
<comment type="caution">
    <text evidence="6">The sequence shown here is derived from an EMBL/GenBank/DDBJ whole genome shotgun (WGS) entry which is preliminary data.</text>
</comment>
<protein>
    <recommendedName>
        <fullName evidence="4">Succinate dehydrogenase assembly factor 2, mitochondrial</fullName>
        <shortName evidence="4">SDH assembly factor 2</shortName>
        <shortName evidence="4">SDHAF2</shortName>
    </recommendedName>
</protein>
<dbReference type="EMBL" id="VIFY01000035">
    <property type="protein sequence ID" value="TQB74106.1"/>
    <property type="molecule type" value="Genomic_DNA"/>
</dbReference>
<accession>A0A507QWU5</accession>
<dbReference type="Pfam" id="PF03937">
    <property type="entry name" value="Sdh5"/>
    <property type="match status" value="1"/>
</dbReference>
<dbReference type="SUPFAM" id="SSF109910">
    <property type="entry name" value="YgfY-like"/>
    <property type="match status" value="1"/>
</dbReference>
<dbReference type="PANTHER" id="PTHR12469:SF2">
    <property type="entry name" value="SUCCINATE DEHYDROGENASE ASSEMBLY FACTOR 2, MITOCHONDRIAL"/>
    <property type="match status" value="1"/>
</dbReference>
<sequence>MTAPRLITRLLRPSATSIPRTALVRSFGATSIRPDDSKNRAPSTAPEYRQDQTKKTPNPYMPNTTSTMTNDFPKVGDKNSPPELLSSVDPNYKPADPYPGKVEHFTGGRQQPGEQKPELGVGEMEGISFKVEPLRRVGEDPATMRARLLYQSRKRGILESDLLLSTFADVHLSKMRPEQLQEYDRFLDENDWDIYYWATQDPPEPGTTTPEEDTLTETWKQTGAKSGEWKQTVGAFKAAYRPVPSRWVDSEILSLLRKHVRDNSATGFHAAKDRRSGGGLGRMPNVQVFRS</sequence>
<comment type="subcellular location">
    <subcellularLocation>
        <location evidence="1 4">Mitochondrion matrix</location>
    </subcellularLocation>
</comment>
<gene>
    <name evidence="6" type="primary">EMI5</name>
    <name evidence="6" type="ORF">MPDQ_005163</name>
</gene>
<keyword evidence="3 4" id="KW-0143">Chaperone</keyword>
<dbReference type="Gene3D" id="1.10.150.250">
    <property type="entry name" value="Flavinator of succinate dehydrogenase"/>
    <property type="match status" value="1"/>
</dbReference>